<gene>
    <name evidence="2" type="ORF">chiPu_0023345</name>
</gene>
<sequence length="855" mass="89517">MGNTHSEAPAQRDRELPPQTVEVHRKDREDEKTGRRSNLSSKEEQQRVAVSVTFGPACVTDPQPDRELTTPVSASGPRDTAAAILDQRVKPNQGKKRKIAKARKWTSGQGTAQEAADKSMGERRQPSVGAHLPGAGDGRVIAVPGLAPSHQAKELPSQHQPQPSVGGREKANVAASALGTTPQHGGHQEPGEGTAHSLPLPGRSTVTAKAGSRAQFTCSLLAPQGKPVPGEGQAASEKESPARPRAHPRPQEASMDAKAEGLGCTDNAQGGKGRPSETELCHSSGKVGERAVGQAGLPLRTPEAGRRECMRQQEAPVACPGEEGGAGLDSSKRGPDQGRVAAPRAYTPQLSIQPLHLERGAPLEELGLAGSRKPLPPGAKTAGSHRASPGTGSGYAPMLELRISPGSPPTEAKPGSRELGDAAPGQDGMVAAATGSKKKLPFYEQLLASLKNQTQKQKGAKPQRQGQAREEASPPKPAKGHCPLEGPITSAKPLPLTIPQAQAQVEPSQPPLLPSPSSFHFEAPQQTAKGNSDPKVLQRVQPQAQQLLPVFQFQSGNRNGAQEQARAFSLTPGPAGAAASSPQPPQGPGTGTGTAQSWLRQQQQAHARPCSRPLASAPSLYCGPLPPLPPVSPQQLSPQPRELGQPTLFRPQVHHETPPHPQAQAPQPQAPSSNPLPPQATSNVQQQQLTATPTPPPPPAKLESPKQTAAQASARGLQPAAGSKPQAPSPTQAKPPKQEPPVPLLVPPPAPKAAAPAPGQASAKGKPPAQAKVGRKASGSSLSQLPLPQPAPVVRPKPLRVQAEPEPDPESKQPAQRPTGRWSAFQIDRTCNRKCQCRHREAKGSSQLPRNIARW</sequence>
<feature type="region of interest" description="Disordered" evidence="1">
    <location>
        <begin position="1"/>
        <end position="434"/>
    </location>
</feature>
<dbReference type="OMA" id="CHHHANA"/>
<feature type="compositionally biased region" description="Pro residues" evidence="1">
    <location>
        <begin position="738"/>
        <end position="751"/>
    </location>
</feature>
<feature type="compositionally biased region" description="Low complexity" evidence="1">
    <location>
        <begin position="777"/>
        <end position="786"/>
    </location>
</feature>
<name>A0A401T8T3_CHIPU</name>
<feature type="compositionally biased region" description="Polar residues" evidence="1">
    <location>
        <begin position="540"/>
        <end position="562"/>
    </location>
</feature>
<dbReference type="EMBL" id="BEZZ01019479">
    <property type="protein sequence ID" value="GCC39012.1"/>
    <property type="molecule type" value="Genomic_DNA"/>
</dbReference>
<feature type="compositionally biased region" description="Basic and acidic residues" evidence="1">
    <location>
        <begin position="115"/>
        <end position="125"/>
    </location>
</feature>
<keyword evidence="3" id="KW-1185">Reference proteome</keyword>
<evidence type="ECO:0000313" key="2">
    <source>
        <dbReference type="EMBL" id="GCC39012.1"/>
    </source>
</evidence>
<organism evidence="2 3">
    <name type="scientific">Chiloscyllium punctatum</name>
    <name type="common">Brownbanded bambooshark</name>
    <name type="synonym">Hemiscyllium punctatum</name>
    <dbReference type="NCBI Taxonomy" id="137246"/>
    <lineage>
        <taxon>Eukaryota</taxon>
        <taxon>Metazoa</taxon>
        <taxon>Chordata</taxon>
        <taxon>Craniata</taxon>
        <taxon>Vertebrata</taxon>
        <taxon>Chondrichthyes</taxon>
        <taxon>Elasmobranchii</taxon>
        <taxon>Galeomorphii</taxon>
        <taxon>Galeoidea</taxon>
        <taxon>Orectolobiformes</taxon>
        <taxon>Hemiscylliidae</taxon>
        <taxon>Chiloscyllium</taxon>
    </lineage>
</organism>
<dbReference type="OrthoDB" id="9944187at2759"/>
<feature type="compositionally biased region" description="Low complexity" evidence="1">
    <location>
        <begin position="572"/>
        <end position="581"/>
    </location>
</feature>
<comment type="caution">
    <text evidence="2">The sequence shown here is derived from an EMBL/GenBank/DDBJ whole genome shotgun (WGS) entry which is preliminary data.</text>
</comment>
<dbReference type="Proteomes" id="UP000287033">
    <property type="component" value="Unassembled WGS sequence"/>
</dbReference>
<feature type="compositionally biased region" description="Low complexity" evidence="1">
    <location>
        <begin position="752"/>
        <end position="769"/>
    </location>
</feature>
<evidence type="ECO:0000256" key="1">
    <source>
        <dbReference type="SAM" id="MobiDB-lite"/>
    </source>
</evidence>
<feature type="compositionally biased region" description="Basic and acidic residues" evidence="1">
    <location>
        <begin position="10"/>
        <end position="34"/>
    </location>
</feature>
<feature type="compositionally biased region" description="Basic residues" evidence="1">
    <location>
        <begin position="93"/>
        <end position="104"/>
    </location>
</feature>
<proteinExistence type="predicted"/>
<dbReference type="AlphaFoldDB" id="A0A401T8T3"/>
<feature type="region of interest" description="Disordered" evidence="1">
    <location>
        <begin position="448"/>
        <end position="825"/>
    </location>
</feature>
<feature type="compositionally biased region" description="Low complexity" evidence="1">
    <location>
        <begin position="662"/>
        <end position="673"/>
    </location>
</feature>
<accession>A0A401T8T3</accession>
<evidence type="ECO:0000313" key="3">
    <source>
        <dbReference type="Proteomes" id="UP000287033"/>
    </source>
</evidence>
<reference evidence="2 3" key="1">
    <citation type="journal article" date="2018" name="Nat. Ecol. Evol.">
        <title>Shark genomes provide insights into elasmobranch evolution and the origin of vertebrates.</title>
        <authorList>
            <person name="Hara Y"/>
            <person name="Yamaguchi K"/>
            <person name="Onimaru K"/>
            <person name="Kadota M"/>
            <person name="Koyanagi M"/>
            <person name="Keeley SD"/>
            <person name="Tatsumi K"/>
            <person name="Tanaka K"/>
            <person name="Motone F"/>
            <person name="Kageyama Y"/>
            <person name="Nozu R"/>
            <person name="Adachi N"/>
            <person name="Nishimura O"/>
            <person name="Nakagawa R"/>
            <person name="Tanegashima C"/>
            <person name="Kiyatake I"/>
            <person name="Matsumoto R"/>
            <person name="Murakumo K"/>
            <person name="Nishida K"/>
            <person name="Terakita A"/>
            <person name="Kuratani S"/>
            <person name="Sato K"/>
            <person name="Hyodo S Kuraku.S."/>
        </authorList>
    </citation>
    <scope>NUCLEOTIDE SEQUENCE [LARGE SCALE GENOMIC DNA]</scope>
</reference>
<protein>
    <submittedName>
        <fullName evidence="2">Uncharacterized protein</fullName>
    </submittedName>
</protein>